<evidence type="ECO:0000256" key="1">
    <source>
        <dbReference type="SAM" id="MobiDB-lite"/>
    </source>
</evidence>
<feature type="compositionally biased region" description="Basic and acidic residues" evidence="1">
    <location>
        <begin position="1"/>
        <end position="15"/>
    </location>
</feature>
<proteinExistence type="predicted"/>
<feature type="region of interest" description="Disordered" evidence="1">
    <location>
        <begin position="206"/>
        <end position="261"/>
    </location>
</feature>
<accession>A0A096PCV6</accession>
<comment type="caution">
    <text evidence="2">The sequence shown here is derived from an EMBL/GenBank/DDBJ whole genome shotgun (WGS) entry which is preliminary data.</text>
</comment>
<organism evidence="2">
    <name type="scientific">Fusarium pseudograminearum CS3487</name>
    <dbReference type="NCBI Taxonomy" id="1318458"/>
    <lineage>
        <taxon>Eukaryota</taxon>
        <taxon>Fungi</taxon>
        <taxon>Dikarya</taxon>
        <taxon>Ascomycota</taxon>
        <taxon>Pezizomycotina</taxon>
        <taxon>Sordariomycetes</taxon>
        <taxon>Hypocreomycetidae</taxon>
        <taxon>Hypocreales</taxon>
        <taxon>Nectriaceae</taxon>
        <taxon>Fusarium</taxon>
    </lineage>
</organism>
<feature type="compositionally biased region" description="Polar residues" evidence="1">
    <location>
        <begin position="206"/>
        <end position="247"/>
    </location>
</feature>
<reference evidence="2" key="1">
    <citation type="submission" date="2013-05" db="EMBL/GenBank/DDBJ databases">
        <title>Draft genome sequences of six wheat associated Fusarium spp. isolates.</title>
        <authorList>
            <person name="Moolhuijzen P.M."/>
            <person name="Manners J.M."/>
            <person name="Wilcox S."/>
            <person name="Bellgard M.I."/>
            <person name="Gardiner D.M."/>
        </authorList>
    </citation>
    <scope>NUCLEOTIDE SEQUENCE</scope>
    <source>
        <strain evidence="2">CS3487</strain>
        <strain evidence="2">CS3487</strain>
    </source>
</reference>
<dbReference type="EMBL" id="CBME010001059">
    <property type="protein sequence ID" value="CEG02864.1"/>
    <property type="molecule type" value="Genomic_DNA"/>
</dbReference>
<sequence length="711" mass="80215">MCDYPRPSEKVEQLRQYHQSQGSPVQQTPSPRDTYETELKDEYAKFREASYTFTRDGSILMGGSDLVDFHPNCDTLLLAAERIKQLKVRGTTVRQEENDYQNRIEQEQADGLRAHLNILGTTLCKRVFTEWLAAQQSSPAPVEGQPENEGQSADITTDLEFSPIADLPTSGDPSAGDQIEEEVQPADSAMTLDYVPVVSNLQQPTPAALSTPNIPPVSDTTCNPGNYTNENQQSTMWSHTRNPQMTPRSKSSKMKRRARRQIPSGPLTHRTIEFSEVYQNGHARQKYVIDKCGDYWYIVKCEEHQLEFRTAKPLLGAIKHLRAQEHNPDGAETSIQMAIAKFGRRVIPCSDEDAEKNNKVAIGVFSYDEVGVPQRRKRTRADVLDDTDDDMPPNTRNNSRTSVSPIKPQPGEVYKIFWGNHGCFYAAVILPRTGSLSQAGFEETNISIKDTPLVKDLRDIPRCYEYDPTSGVLEWAESFGPGGPKASQSKYPAMYLTDPEFEDCKYCWLHVSKLQTYRRNDRNVMFQESVNNFITGRDQAANGDYIAEPTAVLSGTETTDDRSPISHSSSTTAEQSGFSRESTVLLSDNDSEFERRLVLQTRENSRMKEEAVQQSPMEVAGVPLDKSEVQAPEQPAMMDQEKRNGQAIDHSPVLEQHDGHMDVDAQVDNAIDFMITPGEKITKEEIQMRNVLRFLKHDVHNDIDHRSRFVL</sequence>
<feature type="region of interest" description="Disordered" evidence="1">
    <location>
        <begin position="1"/>
        <end position="34"/>
    </location>
</feature>
<feature type="region of interest" description="Disordered" evidence="1">
    <location>
        <begin position="376"/>
        <end position="405"/>
    </location>
</feature>
<feature type="compositionally biased region" description="Polar residues" evidence="1">
    <location>
        <begin position="565"/>
        <end position="586"/>
    </location>
</feature>
<feature type="compositionally biased region" description="Basic residues" evidence="1">
    <location>
        <begin position="250"/>
        <end position="260"/>
    </location>
</feature>
<dbReference type="AlphaFoldDB" id="A0A096PCV6"/>
<protein>
    <submittedName>
        <fullName evidence="2">WGS project CBME000000000 data, contig CS3487_c001064</fullName>
    </submittedName>
</protein>
<feature type="compositionally biased region" description="Polar residues" evidence="1">
    <location>
        <begin position="16"/>
        <end position="31"/>
    </location>
</feature>
<gene>
    <name evidence="2" type="ORF">BN848_0069700</name>
</gene>
<feature type="compositionally biased region" description="Polar residues" evidence="1">
    <location>
        <begin position="394"/>
        <end position="404"/>
    </location>
</feature>
<name>A0A096PCV6_FUSPS</name>
<evidence type="ECO:0000313" key="2">
    <source>
        <dbReference type="EMBL" id="CEG02864.1"/>
    </source>
</evidence>
<feature type="region of interest" description="Disordered" evidence="1">
    <location>
        <begin position="554"/>
        <end position="586"/>
    </location>
</feature>